<dbReference type="AlphaFoldDB" id="A0A6P8I2T8"/>
<keyword evidence="1" id="KW-0175">Coiled coil</keyword>
<evidence type="ECO:0000256" key="1">
    <source>
        <dbReference type="SAM" id="Coils"/>
    </source>
</evidence>
<organism evidence="2 3">
    <name type="scientific">Actinia tenebrosa</name>
    <name type="common">Australian red waratah sea anemone</name>
    <dbReference type="NCBI Taxonomy" id="6105"/>
    <lineage>
        <taxon>Eukaryota</taxon>
        <taxon>Metazoa</taxon>
        <taxon>Cnidaria</taxon>
        <taxon>Anthozoa</taxon>
        <taxon>Hexacorallia</taxon>
        <taxon>Actiniaria</taxon>
        <taxon>Actiniidae</taxon>
        <taxon>Actinia</taxon>
    </lineage>
</organism>
<name>A0A6P8I2T8_ACTTE</name>
<sequence>MLLGGFGLKRADSDVPPSKPDSVLVAETLMNELESQMKIIEDLKAEREREEKRRKNTADYSWLISTPNRHNYQLSPVDRLVLEELSTKVRPEHSGEIISQFRTMLETRSFELSEIPKVFRCLIERYLAETKDLDNSSTLKWLTRSLTDLGSSIKTIRSQSSSKVYPLAVSKSDVDEQTRRVQSMPEFVAMRDLAV</sequence>
<gene>
    <name evidence="3" type="primary">LOC116298495</name>
</gene>
<dbReference type="KEGG" id="aten:116298495"/>
<dbReference type="Pfam" id="PF14473">
    <property type="entry name" value="RD3"/>
    <property type="match status" value="1"/>
</dbReference>
<dbReference type="Proteomes" id="UP000515163">
    <property type="component" value="Unplaced"/>
</dbReference>
<feature type="coiled-coil region" evidence="1">
    <location>
        <begin position="26"/>
        <end position="60"/>
    </location>
</feature>
<dbReference type="GeneID" id="116298495"/>
<evidence type="ECO:0000313" key="3">
    <source>
        <dbReference type="RefSeq" id="XP_031562849.1"/>
    </source>
</evidence>
<keyword evidence="2" id="KW-1185">Reference proteome</keyword>
<dbReference type="RefSeq" id="XP_031562849.1">
    <property type="nucleotide sequence ID" value="XM_031706989.1"/>
</dbReference>
<dbReference type="InParanoid" id="A0A6P8I2T8"/>
<dbReference type="PANTHER" id="PTHR28489">
    <property type="entry name" value="RENTINAL DEGENERATION 3-LIKE"/>
    <property type="match status" value="1"/>
</dbReference>
<protein>
    <submittedName>
        <fullName evidence="3">Uncharacterized protein LOC116298495</fullName>
    </submittedName>
</protein>
<dbReference type="InterPro" id="IPR028092">
    <property type="entry name" value="RD3"/>
</dbReference>
<dbReference type="OrthoDB" id="10072259at2759"/>
<evidence type="ECO:0000313" key="2">
    <source>
        <dbReference type="Proteomes" id="UP000515163"/>
    </source>
</evidence>
<proteinExistence type="predicted"/>
<accession>A0A6P8I2T8</accession>
<reference evidence="3" key="1">
    <citation type="submission" date="2025-08" db="UniProtKB">
        <authorList>
            <consortium name="RefSeq"/>
        </authorList>
    </citation>
    <scope>IDENTIFICATION</scope>
    <source>
        <tissue evidence="3">Tentacle</tissue>
    </source>
</reference>
<dbReference type="PANTHER" id="PTHR28489:SF2">
    <property type="entry name" value="RENTINAL DEGENERATION 3-LIKE"/>
    <property type="match status" value="1"/>
</dbReference>
<dbReference type="FunCoup" id="A0A6P8I2T8">
    <property type="interactions" value="13"/>
</dbReference>